<name>A0AAI8YMI5_9PEZI</name>
<dbReference type="SUPFAM" id="SSF53098">
    <property type="entry name" value="Ribonuclease H-like"/>
    <property type="match status" value="1"/>
</dbReference>
<feature type="domain" description="HRDC" evidence="3">
    <location>
        <begin position="234"/>
        <end position="299"/>
    </location>
</feature>
<feature type="domain" description="3'-5' exonuclease" evidence="4">
    <location>
        <begin position="64"/>
        <end position="190"/>
    </location>
</feature>
<keyword evidence="2" id="KW-0378">Hydrolase</keyword>
<evidence type="ECO:0000256" key="2">
    <source>
        <dbReference type="ARBA" id="ARBA00022801"/>
    </source>
</evidence>
<dbReference type="Gene3D" id="1.10.150.80">
    <property type="entry name" value="HRDC domain"/>
    <property type="match status" value="1"/>
</dbReference>
<evidence type="ECO:0000313" key="6">
    <source>
        <dbReference type="Proteomes" id="UP001295740"/>
    </source>
</evidence>
<dbReference type="GO" id="GO:0006139">
    <property type="term" value="P:nucleobase-containing compound metabolic process"/>
    <property type="evidence" value="ECO:0007669"/>
    <property type="project" value="InterPro"/>
</dbReference>
<dbReference type="GO" id="GO:0008408">
    <property type="term" value="F:3'-5' exonuclease activity"/>
    <property type="evidence" value="ECO:0007669"/>
    <property type="project" value="InterPro"/>
</dbReference>
<dbReference type="GO" id="GO:0003676">
    <property type="term" value="F:nucleic acid binding"/>
    <property type="evidence" value="ECO:0007669"/>
    <property type="project" value="InterPro"/>
</dbReference>
<dbReference type="SUPFAM" id="SSF47819">
    <property type="entry name" value="HRDC-like"/>
    <property type="match status" value="1"/>
</dbReference>
<comment type="caution">
    <text evidence="5">The sequence shown here is derived from an EMBL/GenBank/DDBJ whole genome shotgun (WGS) entry which is preliminary data.</text>
</comment>
<evidence type="ECO:0000259" key="3">
    <source>
        <dbReference type="Pfam" id="PF00570"/>
    </source>
</evidence>
<dbReference type="InterPro" id="IPR036397">
    <property type="entry name" value="RNaseH_sf"/>
</dbReference>
<protein>
    <submittedName>
        <fullName evidence="5">Uu.00g061470.m01.CDS01</fullName>
    </submittedName>
</protein>
<dbReference type="Proteomes" id="UP001295740">
    <property type="component" value="Unassembled WGS sequence"/>
</dbReference>
<dbReference type="AlphaFoldDB" id="A0AAI8YMI5"/>
<dbReference type="GO" id="GO:0005737">
    <property type="term" value="C:cytoplasm"/>
    <property type="evidence" value="ECO:0007669"/>
    <property type="project" value="TreeGrafter"/>
</dbReference>
<evidence type="ECO:0000313" key="5">
    <source>
        <dbReference type="EMBL" id="CAJ2510247.1"/>
    </source>
</evidence>
<dbReference type="InterPro" id="IPR044876">
    <property type="entry name" value="HRDC_dom_sf"/>
</dbReference>
<dbReference type="PANTHER" id="PTHR13620:SF104">
    <property type="entry name" value="EXONUCLEASE 3'-5' DOMAIN-CONTAINING PROTEIN 2"/>
    <property type="match status" value="1"/>
</dbReference>
<dbReference type="EMBL" id="CAUWAG010000013">
    <property type="protein sequence ID" value="CAJ2510247.1"/>
    <property type="molecule type" value="Genomic_DNA"/>
</dbReference>
<dbReference type="Gene3D" id="3.30.420.10">
    <property type="entry name" value="Ribonuclease H-like superfamily/Ribonuclease H"/>
    <property type="match status" value="1"/>
</dbReference>
<dbReference type="Pfam" id="PF00570">
    <property type="entry name" value="HRDC"/>
    <property type="match status" value="1"/>
</dbReference>
<dbReference type="InterPro" id="IPR002562">
    <property type="entry name" value="3'-5'_exonuclease_dom"/>
</dbReference>
<reference evidence="5" key="1">
    <citation type="submission" date="2023-10" db="EMBL/GenBank/DDBJ databases">
        <authorList>
            <person name="Hackl T."/>
        </authorList>
    </citation>
    <scope>NUCLEOTIDE SEQUENCE</scope>
</reference>
<dbReference type="GO" id="GO:0005634">
    <property type="term" value="C:nucleus"/>
    <property type="evidence" value="ECO:0007669"/>
    <property type="project" value="TreeGrafter"/>
</dbReference>
<dbReference type="InterPro" id="IPR002121">
    <property type="entry name" value="HRDC_dom"/>
</dbReference>
<proteinExistence type="predicted"/>
<evidence type="ECO:0000256" key="1">
    <source>
        <dbReference type="ARBA" id="ARBA00022722"/>
    </source>
</evidence>
<dbReference type="GO" id="GO:0000166">
    <property type="term" value="F:nucleotide binding"/>
    <property type="evidence" value="ECO:0007669"/>
    <property type="project" value="InterPro"/>
</dbReference>
<gene>
    <name evidence="5" type="ORF">KHLLAP_LOCUS10715</name>
</gene>
<dbReference type="InterPro" id="IPR012337">
    <property type="entry name" value="RNaseH-like_sf"/>
</dbReference>
<dbReference type="CDD" id="cd06141">
    <property type="entry name" value="WRN_exo"/>
    <property type="match status" value="1"/>
</dbReference>
<organism evidence="5 6">
    <name type="scientific">Anthostomella pinea</name>
    <dbReference type="NCBI Taxonomy" id="933095"/>
    <lineage>
        <taxon>Eukaryota</taxon>
        <taxon>Fungi</taxon>
        <taxon>Dikarya</taxon>
        <taxon>Ascomycota</taxon>
        <taxon>Pezizomycotina</taxon>
        <taxon>Sordariomycetes</taxon>
        <taxon>Xylariomycetidae</taxon>
        <taxon>Xylariales</taxon>
        <taxon>Xylariaceae</taxon>
        <taxon>Anthostomella</taxon>
    </lineage>
</organism>
<dbReference type="Pfam" id="PF01612">
    <property type="entry name" value="DNA_pol_A_exo1"/>
    <property type="match status" value="1"/>
</dbReference>
<keyword evidence="6" id="KW-1185">Reference proteome</keyword>
<dbReference type="InterPro" id="IPR010997">
    <property type="entry name" value="HRDC-like_sf"/>
</dbReference>
<evidence type="ECO:0000259" key="4">
    <source>
        <dbReference type="Pfam" id="PF01612"/>
    </source>
</evidence>
<accession>A0AAI8YMI5</accession>
<dbReference type="InterPro" id="IPR051132">
    <property type="entry name" value="3-5_Exonuclease_domain"/>
</dbReference>
<sequence>MESSLSNGKQLRVLYSNTRGQSEVNAREFLQERVVGFDMQWFCDPTGRKYPNSMQDNVSMIVLACENTIALFHLGLHQGDCPETILAPTLQKIIESPEVKKAGLSVMGDFERLKTYLGLQPRAAFELHHLHRLVKFGGRNGTRSEVNTDITGCALSVLVEEHFGLPFDKNARDGDWSKPLTAHQLEYATNAGYASYMLKKWEWENEYKTMRLEPMEEGQSYTDTHRYFFLSDPVRAQLREWRSIRATLEGRDGSRILPDALLSAIVSRHPVTLDDQYWYFMTGMGPWKWKEYASDWMKITASQGTIPMT</sequence>
<keyword evidence="1" id="KW-0540">Nuclease</keyword>
<dbReference type="PANTHER" id="PTHR13620">
    <property type="entry name" value="3-5 EXONUCLEASE"/>
    <property type="match status" value="1"/>
</dbReference>